<feature type="domain" description="HTH cro/C1-type" evidence="4">
    <location>
        <begin position="37"/>
        <end position="91"/>
    </location>
</feature>
<dbReference type="KEGG" id="orn:DV701_00590"/>
<gene>
    <name evidence="5" type="ORF">DV701_00590</name>
</gene>
<name>A0A345NIL8_9MICO</name>
<proteinExistence type="inferred from homology"/>
<dbReference type="InterPro" id="IPR010359">
    <property type="entry name" value="IrrE_HExxH"/>
</dbReference>
<protein>
    <submittedName>
        <fullName evidence="5">Helix-turn-helix domain-containing protein</fullName>
    </submittedName>
</protein>
<organism evidence="5 6">
    <name type="scientific">Ornithinimicrobium avium</name>
    <dbReference type="NCBI Taxonomy" id="2283195"/>
    <lineage>
        <taxon>Bacteria</taxon>
        <taxon>Bacillati</taxon>
        <taxon>Actinomycetota</taxon>
        <taxon>Actinomycetes</taxon>
        <taxon>Micrococcales</taxon>
        <taxon>Ornithinimicrobiaceae</taxon>
        <taxon>Ornithinimicrobium</taxon>
    </lineage>
</organism>
<dbReference type="RefSeq" id="WP_114926644.1">
    <property type="nucleotide sequence ID" value="NZ_CP031229.1"/>
</dbReference>
<sequence>MTIVHDRVLPFAPSPHLEGTSAPSTGGDDSVALGRRLRHHRREAGLTLAELGVKVGLSASALSLMENGRREPRVSTLGAVAAALGVEVQQLLSGAPPSRRAALEVRWERAQRSPGFESLGVPEVRVGAGLPDDALEALVGLYESVVGLQQQRAATPEFARAANAELRRLMREADNYFPEIEARAADLVRAVGQGAGPVTREAVNRIARHVGFEVRTVADLPASTRTVTDLEHRRIYVPVRSGHDLRATALQALGHVVLEHEAPRDYAEFLAQRIEINYFAAAVLLPEATAVPFLQRAKEERDIALEDLRDAYAVSYETAAHRFCNLATRHLELPVHFMRTSSDGVIYKAYENDGVRFPMDATGAIEGARVCRAWTARVVFEQPVGDVYHQYTDTGRGTYWCTAVVEQTPAGRFSVSVGVPFDQVRWMRGRDTTQRRASRCPDPRCCTQPPPDLARRWQDKVWPSARAHSHLLAVMPPGVFPGVDDTEVLRFVADHAPADPAPADPADAGPS</sequence>
<dbReference type="GO" id="GO:0005829">
    <property type="term" value="C:cytosol"/>
    <property type="evidence" value="ECO:0007669"/>
    <property type="project" value="TreeGrafter"/>
</dbReference>
<evidence type="ECO:0000256" key="3">
    <source>
        <dbReference type="SAM" id="MobiDB-lite"/>
    </source>
</evidence>
<evidence type="ECO:0000313" key="6">
    <source>
        <dbReference type="Proteomes" id="UP000253790"/>
    </source>
</evidence>
<dbReference type="Pfam" id="PF06114">
    <property type="entry name" value="Peptidase_M78"/>
    <property type="match status" value="1"/>
</dbReference>
<evidence type="ECO:0000313" key="5">
    <source>
        <dbReference type="EMBL" id="AXH94876.1"/>
    </source>
</evidence>
<dbReference type="InterPro" id="IPR010982">
    <property type="entry name" value="Lambda_DNA-bd_dom_sf"/>
</dbReference>
<dbReference type="GO" id="GO:0003677">
    <property type="term" value="F:DNA binding"/>
    <property type="evidence" value="ECO:0007669"/>
    <property type="project" value="UniProtKB-KW"/>
</dbReference>
<accession>A0A345NIL8</accession>
<dbReference type="Pfam" id="PF13560">
    <property type="entry name" value="HTH_31"/>
    <property type="match status" value="1"/>
</dbReference>
<dbReference type="EMBL" id="CP031229">
    <property type="protein sequence ID" value="AXH94876.1"/>
    <property type="molecule type" value="Genomic_DNA"/>
</dbReference>
<evidence type="ECO:0000256" key="2">
    <source>
        <dbReference type="ARBA" id="ARBA00023125"/>
    </source>
</evidence>
<dbReference type="OrthoDB" id="9810578at2"/>
<dbReference type="Gene3D" id="1.10.260.40">
    <property type="entry name" value="lambda repressor-like DNA-binding domains"/>
    <property type="match status" value="1"/>
</dbReference>
<dbReference type="InterPro" id="IPR001387">
    <property type="entry name" value="Cro/C1-type_HTH"/>
</dbReference>
<dbReference type="AlphaFoldDB" id="A0A345NIL8"/>
<dbReference type="SMART" id="SM00530">
    <property type="entry name" value="HTH_XRE"/>
    <property type="match status" value="1"/>
</dbReference>
<feature type="region of interest" description="Disordered" evidence="3">
    <location>
        <begin position="12"/>
        <end position="31"/>
    </location>
</feature>
<dbReference type="PROSITE" id="PS50943">
    <property type="entry name" value="HTH_CROC1"/>
    <property type="match status" value="1"/>
</dbReference>
<dbReference type="SUPFAM" id="SSF47413">
    <property type="entry name" value="lambda repressor-like DNA-binding domains"/>
    <property type="match status" value="1"/>
</dbReference>
<dbReference type="InterPro" id="IPR050807">
    <property type="entry name" value="TransReg_Diox_bact_type"/>
</dbReference>
<evidence type="ECO:0000259" key="4">
    <source>
        <dbReference type="PROSITE" id="PS50943"/>
    </source>
</evidence>
<keyword evidence="6" id="KW-1185">Reference proteome</keyword>
<keyword evidence="2" id="KW-0238">DNA-binding</keyword>
<dbReference type="CDD" id="cd00093">
    <property type="entry name" value="HTH_XRE"/>
    <property type="match status" value="1"/>
</dbReference>
<evidence type="ECO:0000256" key="1">
    <source>
        <dbReference type="ARBA" id="ARBA00007227"/>
    </source>
</evidence>
<dbReference type="PANTHER" id="PTHR46797">
    <property type="entry name" value="HTH-TYPE TRANSCRIPTIONAL REGULATOR"/>
    <property type="match status" value="1"/>
</dbReference>
<reference evidence="5 6" key="1">
    <citation type="submission" date="2018-07" db="EMBL/GenBank/DDBJ databases">
        <title>Complete genome sequencing of Ornithinimicrobium sp. AMA3305.</title>
        <authorList>
            <person name="Bae J.-W."/>
        </authorList>
    </citation>
    <scope>NUCLEOTIDE SEQUENCE [LARGE SCALE GENOMIC DNA]</scope>
    <source>
        <strain evidence="5 6">AMA3305</strain>
    </source>
</reference>
<dbReference type="Proteomes" id="UP000253790">
    <property type="component" value="Chromosome"/>
</dbReference>
<dbReference type="PANTHER" id="PTHR46797:SF1">
    <property type="entry name" value="METHYLPHOSPHONATE SYNTHASE"/>
    <property type="match status" value="1"/>
</dbReference>
<dbReference type="GO" id="GO:0003700">
    <property type="term" value="F:DNA-binding transcription factor activity"/>
    <property type="evidence" value="ECO:0007669"/>
    <property type="project" value="TreeGrafter"/>
</dbReference>
<comment type="similarity">
    <text evidence="1">Belongs to the short-chain fatty acyl-CoA assimilation regulator (ScfR) family.</text>
</comment>